<dbReference type="Proteomes" id="UP001596097">
    <property type="component" value="Unassembled WGS sequence"/>
</dbReference>
<feature type="signal peptide" evidence="1">
    <location>
        <begin position="1"/>
        <end position="20"/>
    </location>
</feature>
<comment type="caution">
    <text evidence="3">The sequence shown here is derived from an EMBL/GenBank/DDBJ whole genome shotgun (WGS) entry which is preliminary data.</text>
</comment>
<feature type="chain" id="PRO_5047382735" evidence="1">
    <location>
        <begin position="21"/>
        <end position="256"/>
    </location>
</feature>
<sequence>MRGPVLVALVGAAGVFAATAALLSTSGSGEASVGELALVDPAAIAPAAAPTAVAAAEVPGGVTASLDRPEAAAVWVESTAARVGIGQVAVAAYANASLRIGVEQPGCNLEWTTLAGIGWVESQHGTLGGNEVLHDGTTREPILGPALDGSEGVGAIRPGADDTAAHGNTDWDHAVGPMQFIGSTWSRWGSDGDGDGVADRGDIDDAAYSAGRYLCGDGYDLATGTGWTAAIFAYNHSDAYVTSVLAAANTYAESSG</sequence>
<dbReference type="InterPro" id="IPR043426">
    <property type="entry name" value="MltB-like"/>
</dbReference>
<dbReference type="InterPro" id="IPR031304">
    <property type="entry name" value="SLT_2"/>
</dbReference>
<feature type="domain" description="Transglycosylase SLT" evidence="2">
    <location>
        <begin position="171"/>
        <end position="223"/>
    </location>
</feature>
<keyword evidence="1" id="KW-0732">Signal</keyword>
<dbReference type="Pfam" id="PF13406">
    <property type="entry name" value="SLT_2"/>
    <property type="match status" value="1"/>
</dbReference>
<evidence type="ECO:0000259" key="2">
    <source>
        <dbReference type="Pfam" id="PF13406"/>
    </source>
</evidence>
<protein>
    <submittedName>
        <fullName evidence="3">Lytic transglycosylase domain-containing protein</fullName>
    </submittedName>
</protein>
<dbReference type="CDD" id="cd13399">
    <property type="entry name" value="Slt35-like"/>
    <property type="match status" value="1"/>
</dbReference>
<dbReference type="SUPFAM" id="SSF53955">
    <property type="entry name" value="Lysozyme-like"/>
    <property type="match status" value="1"/>
</dbReference>
<dbReference type="InterPro" id="IPR023346">
    <property type="entry name" value="Lysozyme-like_dom_sf"/>
</dbReference>
<dbReference type="RefSeq" id="WP_228552719.1">
    <property type="nucleotide sequence ID" value="NZ_JBHSQL010000024.1"/>
</dbReference>
<dbReference type="EMBL" id="JBHSQL010000024">
    <property type="protein sequence ID" value="MFC6151738.1"/>
    <property type="molecule type" value="Genomic_DNA"/>
</dbReference>
<evidence type="ECO:0000256" key="1">
    <source>
        <dbReference type="SAM" id="SignalP"/>
    </source>
</evidence>
<organism evidence="3 4">
    <name type="scientific">Mumia xiangluensis</name>
    <dbReference type="NCBI Taxonomy" id="1678900"/>
    <lineage>
        <taxon>Bacteria</taxon>
        <taxon>Bacillati</taxon>
        <taxon>Actinomycetota</taxon>
        <taxon>Actinomycetes</taxon>
        <taxon>Propionibacteriales</taxon>
        <taxon>Nocardioidaceae</taxon>
        <taxon>Mumia</taxon>
    </lineage>
</organism>
<keyword evidence="4" id="KW-1185">Reference proteome</keyword>
<evidence type="ECO:0000313" key="4">
    <source>
        <dbReference type="Proteomes" id="UP001596097"/>
    </source>
</evidence>
<gene>
    <name evidence="3" type="ORF">ACFPYK_20205</name>
</gene>
<dbReference type="PANTHER" id="PTHR30163:SF8">
    <property type="entry name" value="LYTIC MUREIN TRANSGLYCOSYLASE"/>
    <property type="match status" value="1"/>
</dbReference>
<name>A0ABW1QRS2_9ACTN</name>
<evidence type="ECO:0000313" key="3">
    <source>
        <dbReference type="EMBL" id="MFC6151738.1"/>
    </source>
</evidence>
<accession>A0ABW1QRS2</accession>
<dbReference type="Gene3D" id="1.10.530.10">
    <property type="match status" value="1"/>
</dbReference>
<dbReference type="PANTHER" id="PTHR30163">
    <property type="entry name" value="MEMBRANE-BOUND LYTIC MUREIN TRANSGLYCOSYLASE B"/>
    <property type="match status" value="1"/>
</dbReference>
<reference evidence="4" key="1">
    <citation type="journal article" date="2019" name="Int. J. Syst. Evol. Microbiol.">
        <title>The Global Catalogue of Microorganisms (GCM) 10K type strain sequencing project: providing services to taxonomists for standard genome sequencing and annotation.</title>
        <authorList>
            <consortium name="The Broad Institute Genomics Platform"/>
            <consortium name="The Broad Institute Genome Sequencing Center for Infectious Disease"/>
            <person name="Wu L."/>
            <person name="Ma J."/>
        </authorList>
    </citation>
    <scope>NUCLEOTIDE SEQUENCE [LARGE SCALE GENOMIC DNA]</scope>
    <source>
        <strain evidence="4">CGMCC 4.7198</strain>
    </source>
</reference>
<proteinExistence type="predicted"/>